<evidence type="ECO:0000313" key="2">
    <source>
        <dbReference type="Proteomes" id="UP000265520"/>
    </source>
</evidence>
<dbReference type="PANTHER" id="PTHR47723">
    <property type="entry name" value="OS05G0353850 PROTEIN"/>
    <property type="match status" value="1"/>
</dbReference>
<proteinExistence type="predicted"/>
<sequence length="116" mass="13122">KNLSWASVWATSCHYLWLWRNGEVHGDNRLHPLQPWQFILRWVLQYFEADVSGIVIANRQKMEIAIAWQCPDEGWLSLNTDGASRGHTTAGCGGLLRNSDGHWLGGFSRNLGRCSA</sequence>
<accession>A0A392MVR7</accession>
<dbReference type="EMBL" id="LXQA010020714">
    <property type="protein sequence ID" value="MCH91581.1"/>
    <property type="molecule type" value="Genomic_DNA"/>
</dbReference>
<comment type="caution">
    <text evidence="1">The sequence shown here is derived from an EMBL/GenBank/DDBJ whole genome shotgun (WGS) entry which is preliminary data.</text>
</comment>
<protein>
    <submittedName>
        <fullName evidence="1">Ribonuclease H protein</fullName>
    </submittedName>
</protein>
<dbReference type="AlphaFoldDB" id="A0A392MVR7"/>
<evidence type="ECO:0000313" key="1">
    <source>
        <dbReference type="EMBL" id="MCH91581.1"/>
    </source>
</evidence>
<dbReference type="Proteomes" id="UP000265520">
    <property type="component" value="Unassembled WGS sequence"/>
</dbReference>
<feature type="non-terminal residue" evidence="1">
    <location>
        <position position="1"/>
    </location>
</feature>
<organism evidence="1 2">
    <name type="scientific">Trifolium medium</name>
    <dbReference type="NCBI Taxonomy" id="97028"/>
    <lineage>
        <taxon>Eukaryota</taxon>
        <taxon>Viridiplantae</taxon>
        <taxon>Streptophyta</taxon>
        <taxon>Embryophyta</taxon>
        <taxon>Tracheophyta</taxon>
        <taxon>Spermatophyta</taxon>
        <taxon>Magnoliopsida</taxon>
        <taxon>eudicotyledons</taxon>
        <taxon>Gunneridae</taxon>
        <taxon>Pentapetalae</taxon>
        <taxon>rosids</taxon>
        <taxon>fabids</taxon>
        <taxon>Fabales</taxon>
        <taxon>Fabaceae</taxon>
        <taxon>Papilionoideae</taxon>
        <taxon>50 kb inversion clade</taxon>
        <taxon>NPAAA clade</taxon>
        <taxon>Hologalegina</taxon>
        <taxon>IRL clade</taxon>
        <taxon>Trifolieae</taxon>
        <taxon>Trifolium</taxon>
    </lineage>
</organism>
<dbReference type="PANTHER" id="PTHR47723:SF13">
    <property type="entry name" value="PUTATIVE-RELATED"/>
    <property type="match status" value="1"/>
</dbReference>
<name>A0A392MVR7_9FABA</name>
<reference evidence="1 2" key="1">
    <citation type="journal article" date="2018" name="Front. Plant Sci.">
        <title>Red Clover (Trifolium pratense) and Zigzag Clover (T. medium) - A Picture of Genomic Similarities and Differences.</title>
        <authorList>
            <person name="Dluhosova J."/>
            <person name="Istvanek J."/>
            <person name="Nedelnik J."/>
            <person name="Repkova J."/>
        </authorList>
    </citation>
    <scope>NUCLEOTIDE SEQUENCE [LARGE SCALE GENOMIC DNA]</scope>
    <source>
        <strain evidence="2">cv. 10/8</strain>
        <tissue evidence="1">Leaf</tissue>
    </source>
</reference>
<keyword evidence="2" id="KW-1185">Reference proteome</keyword>
<dbReference type="InterPro" id="IPR053151">
    <property type="entry name" value="RNase_H-like"/>
</dbReference>